<dbReference type="InterPro" id="IPR023214">
    <property type="entry name" value="HAD_sf"/>
</dbReference>
<evidence type="ECO:0000313" key="1">
    <source>
        <dbReference type="EMBL" id="AXK60972.1"/>
    </source>
</evidence>
<evidence type="ECO:0000313" key="2">
    <source>
        <dbReference type="Proteomes" id="UP000254834"/>
    </source>
</evidence>
<dbReference type="Gene3D" id="3.40.50.1000">
    <property type="entry name" value="HAD superfamily/HAD-like"/>
    <property type="match status" value="1"/>
</dbReference>
<proteinExistence type="predicted"/>
<gene>
    <name evidence="1" type="ORF">C0J27_04535</name>
</gene>
<dbReference type="AlphaFoldDB" id="A0A345ZCF5"/>
<sequence>MLVINFLETLALLKACKAAGHKLFVLSNMSVARYESIKQEPEIASLFSFFDDIVISSLTPYEKPDAQIFTYLSQQYNLQPSDCVFIDDKQDNLDGAQAAGISKTILCSNFDLAHVRNELVLYGILHHNTARELHIPTGQA</sequence>
<dbReference type="KEGG" id="cdes:C0J27_04535"/>
<dbReference type="NCBIfam" id="TIGR01509">
    <property type="entry name" value="HAD-SF-IA-v3"/>
    <property type="match status" value="1"/>
</dbReference>
<name>A0A345ZCF5_9BACT</name>
<dbReference type="PANTHER" id="PTHR43611">
    <property type="entry name" value="ALPHA-D-GLUCOSE 1-PHOSPHATE PHOSPHATASE"/>
    <property type="match status" value="1"/>
</dbReference>
<dbReference type="SUPFAM" id="SSF56784">
    <property type="entry name" value="HAD-like"/>
    <property type="match status" value="1"/>
</dbReference>
<protein>
    <recommendedName>
        <fullName evidence="3">HAD family hydrolase</fullName>
    </recommendedName>
</protein>
<dbReference type="OrthoDB" id="9797415at2"/>
<dbReference type="PANTHER" id="PTHR43611:SF3">
    <property type="entry name" value="FLAVIN MONONUCLEOTIDE HYDROLASE 1, CHLOROPLATIC"/>
    <property type="match status" value="1"/>
</dbReference>
<dbReference type="RefSeq" id="WP_115585987.1">
    <property type="nucleotide sequence ID" value="NZ_CP025544.1"/>
</dbReference>
<accession>A0A345ZCF5</accession>
<organism evidence="1 2">
    <name type="scientific">Candidatus Chromulinivorax destructor</name>
    <dbReference type="NCBI Taxonomy" id="2066483"/>
    <lineage>
        <taxon>Bacteria</taxon>
        <taxon>Candidatus Babelota</taxon>
        <taxon>Candidatus Babeliae</taxon>
        <taxon>Candidatus Babeliales</taxon>
        <taxon>Candidatus Chromulinivoraceae</taxon>
        <taxon>Candidatus Chromulinivorax</taxon>
    </lineage>
</organism>
<dbReference type="Pfam" id="PF00702">
    <property type="entry name" value="Hydrolase"/>
    <property type="match status" value="1"/>
</dbReference>
<dbReference type="NCBIfam" id="TIGR01549">
    <property type="entry name" value="HAD-SF-IA-v1"/>
    <property type="match status" value="1"/>
</dbReference>
<dbReference type="Proteomes" id="UP000254834">
    <property type="component" value="Chromosome"/>
</dbReference>
<dbReference type="InterPro" id="IPR006439">
    <property type="entry name" value="HAD-SF_hydro_IA"/>
</dbReference>
<reference evidence="1 2" key="1">
    <citation type="submission" date="2017-12" db="EMBL/GenBank/DDBJ databases">
        <title>Chromulinavorax destructans is a abundant pathogen of dominant heterotrophic picoflagllates.</title>
        <authorList>
            <person name="Deeg C.M."/>
            <person name="Zimmer M."/>
            <person name="Suttle C.A."/>
        </authorList>
    </citation>
    <scope>NUCLEOTIDE SEQUENCE [LARGE SCALE GENOMIC DNA]</scope>
    <source>
        <strain evidence="1 2">SeV1</strain>
    </source>
</reference>
<evidence type="ECO:0008006" key="3">
    <source>
        <dbReference type="Google" id="ProtNLM"/>
    </source>
</evidence>
<keyword evidence="2" id="KW-1185">Reference proteome</keyword>
<dbReference type="InterPro" id="IPR036412">
    <property type="entry name" value="HAD-like_sf"/>
</dbReference>
<dbReference type="EMBL" id="CP025544">
    <property type="protein sequence ID" value="AXK60972.1"/>
    <property type="molecule type" value="Genomic_DNA"/>
</dbReference>